<dbReference type="Ensembl" id="ENSPTET00000024557.1">
    <property type="protein sequence ID" value="ENSPTEP00000016551.1"/>
    <property type="gene ID" value="ENSPTEG00000018180.1"/>
</dbReference>
<sequence>DPDKLFHGHISFYIKILVCTFLLETITCYFGIIYFFHASSIKTDKSWMQSLSILCEGMFGAWGGEVSSYNCDTQKCQLWCKREVQCRKQEEANSLWMLGKLPI</sequence>
<organism evidence="2 3">
    <name type="scientific">Piliocolobus tephrosceles</name>
    <name type="common">Ugandan red Colobus</name>
    <dbReference type="NCBI Taxonomy" id="591936"/>
    <lineage>
        <taxon>Eukaryota</taxon>
        <taxon>Metazoa</taxon>
        <taxon>Chordata</taxon>
        <taxon>Craniata</taxon>
        <taxon>Vertebrata</taxon>
        <taxon>Euteleostomi</taxon>
        <taxon>Mammalia</taxon>
        <taxon>Eutheria</taxon>
        <taxon>Euarchontoglires</taxon>
        <taxon>Primates</taxon>
        <taxon>Haplorrhini</taxon>
        <taxon>Catarrhini</taxon>
        <taxon>Cercopithecidae</taxon>
        <taxon>Colobinae</taxon>
        <taxon>Piliocolobus</taxon>
    </lineage>
</organism>
<keyword evidence="1" id="KW-0472">Membrane</keyword>
<reference evidence="2" key="2">
    <citation type="submission" date="2025-09" db="UniProtKB">
        <authorList>
            <consortium name="Ensembl"/>
        </authorList>
    </citation>
    <scope>IDENTIFICATION</scope>
</reference>
<evidence type="ECO:0000256" key="1">
    <source>
        <dbReference type="SAM" id="Phobius"/>
    </source>
</evidence>
<feature type="transmembrane region" description="Helical" evidence="1">
    <location>
        <begin position="12"/>
        <end position="36"/>
    </location>
</feature>
<evidence type="ECO:0000313" key="2">
    <source>
        <dbReference type="Ensembl" id="ENSPTEP00000016551.1"/>
    </source>
</evidence>
<accession>A0A8C9HHA3</accession>
<name>A0A8C9HHA3_9PRIM</name>
<dbReference type="Proteomes" id="UP000694416">
    <property type="component" value="Unplaced"/>
</dbReference>
<evidence type="ECO:0000313" key="3">
    <source>
        <dbReference type="Proteomes" id="UP000694416"/>
    </source>
</evidence>
<reference evidence="2" key="1">
    <citation type="submission" date="2025-08" db="UniProtKB">
        <authorList>
            <consortium name="Ensembl"/>
        </authorList>
    </citation>
    <scope>IDENTIFICATION</scope>
</reference>
<keyword evidence="3" id="KW-1185">Reference proteome</keyword>
<protein>
    <submittedName>
        <fullName evidence="2">Uncharacterized protein</fullName>
    </submittedName>
</protein>
<keyword evidence="1" id="KW-1133">Transmembrane helix</keyword>
<proteinExistence type="predicted"/>
<dbReference type="AlphaFoldDB" id="A0A8C9HHA3"/>
<keyword evidence="1" id="KW-0812">Transmembrane</keyword>